<accession>A0A542DLQ7</accession>
<name>A0A542DLQ7_AMYCI</name>
<dbReference type="EMBL" id="VFML01000001">
    <property type="protein sequence ID" value="TQJ03905.1"/>
    <property type="molecule type" value="Genomic_DNA"/>
</dbReference>
<comment type="caution">
    <text evidence="2">The sequence shown here is derived from an EMBL/GenBank/DDBJ whole genome shotgun (WGS) entry which is preliminary data.</text>
</comment>
<sequence length="166" mass="18103">MSISTHYRRAGVVLAAIVGIVTAMSVTSAHATETGNASPASAADCEGGRNGFVDIRDDLSGASSQHVKIGNRDVYLHLMFGTVKGDYRGWAYLTSGSYTTLSQNDSVWMDWSTDGGRTWLQCGPFYNPKQKYTITSAAKNTSSNPNYVFRAGMLTYDGKMYLTEWV</sequence>
<evidence type="ECO:0000256" key="1">
    <source>
        <dbReference type="SAM" id="SignalP"/>
    </source>
</evidence>
<keyword evidence="1" id="KW-0732">Signal</keyword>
<proteinExistence type="predicted"/>
<reference evidence="2 3" key="1">
    <citation type="submission" date="2019-06" db="EMBL/GenBank/DDBJ databases">
        <title>Sequencing the genomes of 1000 actinobacteria strains.</title>
        <authorList>
            <person name="Klenk H.-P."/>
        </authorList>
    </citation>
    <scope>NUCLEOTIDE SEQUENCE [LARGE SCALE GENOMIC DNA]</scope>
    <source>
        <strain evidence="2 3">DSM 45679</strain>
    </source>
</reference>
<feature type="chain" id="PRO_5021801197" description="Secreted protein" evidence="1">
    <location>
        <begin position="32"/>
        <end position="166"/>
    </location>
</feature>
<dbReference type="Proteomes" id="UP000320876">
    <property type="component" value="Unassembled WGS sequence"/>
</dbReference>
<gene>
    <name evidence="2" type="ORF">FB471_3679</name>
</gene>
<evidence type="ECO:0000313" key="2">
    <source>
        <dbReference type="EMBL" id="TQJ03905.1"/>
    </source>
</evidence>
<organism evidence="2 3">
    <name type="scientific">Amycolatopsis cihanbeyliensis</name>
    <dbReference type="NCBI Taxonomy" id="1128664"/>
    <lineage>
        <taxon>Bacteria</taxon>
        <taxon>Bacillati</taxon>
        <taxon>Actinomycetota</taxon>
        <taxon>Actinomycetes</taxon>
        <taxon>Pseudonocardiales</taxon>
        <taxon>Pseudonocardiaceae</taxon>
        <taxon>Amycolatopsis</taxon>
    </lineage>
</organism>
<evidence type="ECO:0008006" key="4">
    <source>
        <dbReference type="Google" id="ProtNLM"/>
    </source>
</evidence>
<dbReference type="AlphaFoldDB" id="A0A542DLQ7"/>
<keyword evidence="3" id="KW-1185">Reference proteome</keyword>
<evidence type="ECO:0000313" key="3">
    <source>
        <dbReference type="Proteomes" id="UP000320876"/>
    </source>
</evidence>
<protein>
    <recommendedName>
        <fullName evidence="4">Secreted protein</fullName>
    </recommendedName>
</protein>
<feature type="signal peptide" evidence="1">
    <location>
        <begin position="1"/>
        <end position="31"/>
    </location>
</feature>